<comment type="cofactor">
    <cofactor evidence="2">
        <name>Zn(2+)</name>
        <dbReference type="ChEBI" id="CHEBI:29105"/>
    </cofactor>
</comment>
<dbReference type="InterPro" id="IPR050241">
    <property type="entry name" value="NAD-cap_RNA_hydrolase_NudC"/>
</dbReference>
<dbReference type="GO" id="GO:0046872">
    <property type="term" value="F:metal ion binding"/>
    <property type="evidence" value="ECO:0007669"/>
    <property type="project" value="UniProtKB-KW"/>
</dbReference>
<sequence length="313" mass="34206">MHGSDIPESPVVAFGGGRLDRVDHVRSNPALLAEAFASPLARRLVLDGLEPVVEEGHLAMEALPADAWIEHHALLGVDEQQRPIFAELLADAPHSLVATPRSRTLPGEVPGHEVALYGAARSLLAWHARHRFCSVCGQRSAPAKAGWSRQCGSCKAEHFPRVDPVVIMLAEHRGRVLLGRQHGWPAGRYSALAGFVEPGETLEEAVVREIREEAGVATHDIRYVTSQPWPFPSSLMIACTAQADDDALKIDENEIEHAFWCDEEGVRAAMAGEEGAPFLAPPPMAVAWHLLRHWLNERGLDERGQVAHRDPSA</sequence>
<dbReference type="STRING" id="690566.Sphch_2079"/>
<dbReference type="EC" id="3.6.1.22" evidence="4"/>
<evidence type="ECO:0000313" key="13">
    <source>
        <dbReference type="Proteomes" id="UP000007150"/>
    </source>
</evidence>
<dbReference type="HOGENOM" id="CLU_037162_0_4_5"/>
<name>F6EVV3_SPHCR</name>
<evidence type="ECO:0000256" key="3">
    <source>
        <dbReference type="ARBA" id="ARBA00009595"/>
    </source>
</evidence>
<evidence type="ECO:0000256" key="10">
    <source>
        <dbReference type="RuleBase" id="RU003476"/>
    </source>
</evidence>
<feature type="domain" description="Nudix hydrolase" evidence="11">
    <location>
        <begin position="160"/>
        <end position="283"/>
    </location>
</feature>
<evidence type="ECO:0000256" key="5">
    <source>
        <dbReference type="ARBA" id="ARBA00022723"/>
    </source>
</evidence>
<dbReference type="GO" id="GO:0035529">
    <property type="term" value="F:NADH pyrophosphatase activity"/>
    <property type="evidence" value="ECO:0007669"/>
    <property type="project" value="TreeGrafter"/>
</dbReference>
<evidence type="ECO:0000256" key="8">
    <source>
        <dbReference type="ARBA" id="ARBA00023027"/>
    </source>
</evidence>
<dbReference type="InterPro" id="IPR015376">
    <property type="entry name" value="Znr_NADH_PPase"/>
</dbReference>
<protein>
    <recommendedName>
        <fullName evidence="4">NAD(+) diphosphatase</fullName>
        <ecNumber evidence="4">3.6.1.22</ecNumber>
    </recommendedName>
</protein>
<keyword evidence="13" id="KW-1185">Reference proteome</keyword>
<keyword evidence="8" id="KW-0520">NAD</keyword>
<dbReference type="InterPro" id="IPR015797">
    <property type="entry name" value="NUDIX_hydrolase-like_dom_sf"/>
</dbReference>
<dbReference type="InterPro" id="IPR020084">
    <property type="entry name" value="NUDIX_hydrolase_CS"/>
</dbReference>
<reference evidence="12 13" key="1">
    <citation type="submission" date="2011-05" db="EMBL/GenBank/DDBJ databases">
        <title>Complete sequence of chromosome 1 of Sphingobium chlorophenolicum L-1.</title>
        <authorList>
            <consortium name="US DOE Joint Genome Institute"/>
            <person name="Lucas S."/>
            <person name="Han J."/>
            <person name="Lapidus A."/>
            <person name="Cheng J.-F."/>
            <person name="Goodwin L."/>
            <person name="Pitluck S."/>
            <person name="Peters L."/>
            <person name="Daligault H."/>
            <person name="Han C."/>
            <person name="Tapia R."/>
            <person name="Land M."/>
            <person name="Hauser L."/>
            <person name="Kyrpides N."/>
            <person name="Ivanova N."/>
            <person name="Pagani I."/>
            <person name="Turner P."/>
            <person name="Copley S."/>
            <person name="Woyke T."/>
        </authorList>
    </citation>
    <scope>NUCLEOTIDE SEQUENCE [LARGE SCALE GENOMIC DNA]</scope>
    <source>
        <strain evidence="12 13">L-1</strain>
    </source>
</reference>
<organism evidence="12 13">
    <name type="scientific">Sphingobium chlorophenolicum L-1</name>
    <dbReference type="NCBI Taxonomy" id="690566"/>
    <lineage>
        <taxon>Bacteria</taxon>
        <taxon>Pseudomonadati</taxon>
        <taxon>Pseudomonadota</taxon>
        <taxon>Alphaproteobacteria</taxon>
        <taxon>Sphingomonadales</taxon>
        <taxon>Sphingomonadaceae</taxon>
        <taxon>Sphingobium</taxon>
    </lineage>
</organism>
<evidence type="ECO:0000256" key="1">
    <source>
        <dbReference type="ARBA" id="ARBA00001946"/>
    </source>
</evidence>
<dbReference type="InterPro" id="IPR020476">
    <property type="entry name" value="Nudix_hydrolase"/>
</dbReference>
<dbReference type="RefSeq" id="WP_013847999.1">
    <property type="nucleotide sequence ID" value="NC_015593.1"/>
</dbReference>
<keyword evidence="5" id="KW-0479">Metal-binding</keyword>
<dbReference type="KEGG" id="sch:Sphch_2079"/>
<dbReference type="GO" id="GO:0019677">
    <property type="term" value="P:NAD+ catabolic process"/>
    <property type="evidence" value="ECO:0007669"/>
    <property type="project" value="TreeGrafter"/>
</dbReference>
<dbReference type="Pfam" id="PF00293">
    <property type="entry name" value="NUDIX"/>
    <property type="match status" value="1"/>
</dbReference>
<dbReference type="Proteomes" id="UP000007150">
    <property type="component" value="Chromosome 1"/>
</dbReference>
<evidence type="ECO:0000256" key="4">
    <source>
        <dbReference type="ARBA" id="ARBA00012381"/>
    </source>
</evidence>
<comment type="cofactor">
    <cofactor evidence="1">
        <name>Mg(2+)</name>
        <dbReference type="ChEBI" id="CHEBI:18420"/>
    </cofactor>
</comment>
<accession>F6EVV3</accession>
<dbReference type="SUPFAM" id="SSF55811">
    <property type="entry name" value="Nudix"/>
    <property type="match status" value="1"/>
</dbReference>
<keyword evidence="7" id="KW-0460">Magnesium</keyword>
<gene>
    <name evidence="12" type="ORF">Sphch_2079</name>
</gene>
<comment type="catalytic activity">
    <reaction evidence="9">
        <text>a 5'-end NAD(+)-phospho-ribonucleoside in mRNA + H2O = a 5'-end phospho-adenosine-phospho-ribonucleoside in mRNA + beta-nicotinamide D-ribonucleotide + 2 H(+)</text>
        <dbReference type="Rhea" id="RHEA:60876"/>
        <dbReference type="Rhea" id="RHEA-COMP:15698"/>
        <dbReference type="Rhea" id="RHEA-COMP:15719"/>
        <dbReference type="ChEBI" id="CHEBI:14649"/>
        <dbReference type="ChEBI" id="CHEBI:15377"/>
        <dbReference type="ChEBI" id="CHEBI:15378"/>
        <dbReference type="ChEBI" id="CHEBI:144029"/>
        <dbReference type="ChEBI" id="CHEBI:144051"/>
    </reaction>
    <physiologicalReaction direction="left-to-right" evidence="9">
        <dbReference type="Rhea" id="RHEA:60877"/>
    </physiologicalReaction>
</comment>
<dbReference type="PROSITE" id="PS51462">
    <property type="entry name" value="NUDIX"/>
    <property type="match status" value="1"/>
</dbReference>
<dbReference type="PANTHER" id="PTHR42904">
    <property type="entry name" value="NUDIX HYDROLASE, NUDC SUBFAMILY"/>
    <property type="match status" value="1"/>
</dbReference>
<evidence type="ECO:0000256" key="9">
    <source>
        <dbReference type="ARBA" id="ARBA00023679"/>
    </source>
</evidence>
<comment type="similarity">
    <text evidence="3">Belongs to the Nudix hydrolase family. NudC subfamily.</text>
</comment>
<dbReference type="PROSITE" id="PS00893">
    <property type="entry name" value="NUDIX_BOX"/>
    <property type="match status" value="1"/>
</dbReference>
<proteinExistence type="inferred from homology"/>
<dbReference type="Pfam" id="PF09297">
    <property type="entry name" value="Zn_ribbon_NUD"/>
    <property type="match status" value="1"/>
</dbReference>
<evidence type="ECO:0000256" key="2">
    <source>
        <dbReference type="ARBA" id="ARBA00001947"/>
    </source>
</evidence>
<evidence type="ECO:0000259" key="11">
    <source>
        <dbReference type="PROSITE" id="PS51462"/>
    </source>
</evidence>
<evidence type="ECO:0000256" key="7">
    <source>
        <dbReference type="ARBA" id="ARBA00022842"/>
    </source>
</evidence>
<dbReference type="PRINTS" id="PR00502">
    <property type="entry name" value="NUDIXFAMILY"/>
</dbReference>
<evidence type="ECO:0000256" key="6">
    <source>
        <dbReference type="ARBA" id="ARBA00022801"/>
    </source>
</evidence>
<dbReference type="InterPro" id="IPR000086">
    <property type="entry name" value="NUDIX_hydrolase_dom"/>
</dbReference>
<evidence type="ECO:0000313" key="12">
    <source>
        <dbReference type="EMBL" id="AEG49755.1"/>
    </source>
</evidence>
<dbReference type="Gene3D" id="3.90.79.10">
    <property type="entry name" value="Nucleoside Triphosphate Pyrophosphohydrolase"/>
    <property type="match status" value="1"/>
</dbReference>
<dbReference type="GO" id="GO:0006742">
    <property type="term" value="P:NADP+ catabolic process"/>
    <property type="evidence" value="ECO:0007669"/>
    <property type="project" value="TreeGrafter"/>
</dbReference>
<dbReference type="PANTHER" id="PTHR42904:SF6">
    <property type="entry name" value="NAD-CAPPED RNA HYDROLASE NUDT12"/>
    <property type="match status" value="1"/>
</dbReference>
<dbReference type="InterPro" id="IPR049734">
    <property type="entry name" value="NudC-like_C"/>
</dbReference>
<dbReference type="AlphaFoldDB" id="F6EVV3"/>
<dbReference type="CDD" id="cd03429">
    <property type="entry name" value="NUDIX_NADH_pyrophosphatase_Nudt13"/>
    <property type="match status" value="1"/>
</dbReference>
<keyword evidence="6 10" id="KW-0378">Hydrolase</keyword>
<dbReference type="NCBIfam" id="NF001299">
    <property type="entry name" value="PRK00241.1"/>
    <property type="match status" value="1"/>
</dbReference>
<dbReference type="EMBL" id="CP002798">
    <property type="protein sequence ID" value="AEG49755.1"/>
    <property type="molecule type" value="Genomic_DNA"/>
</dbReference>
<dbReference type="Gene3D" id="3.90.79.20">
    <property type="match status" value="1"/>
</dbReference>
<dbReference type="GO" id="GO:0005829">
    <property type="term" value="C:cytosol"/>
    <property type="evidence" value="ECO:0007669"/>
    <property type="project" value="TreeGrafter"/>
</dbReference>